<dbReference type="SUPFAM" id="SSF53383">
    <property type="entry name" value="PLP-dependent transferases"/>
    <property type="match status" value="1"/>
</dbReference>
<evidence type="ECO:0000256" key="8">
    <source>
        <dbReference type="ARBA" id="ARBA00050040"/>
    </source>
</evidence>
<dbReference type="PANTHER" id="PTHR43206">
    <property type="entry name" value="AMINOTRANSFERASE"/>
    <property type="match status" value="1"/>
</dbReference>
<sequence length="435" mass="49743">MEKVNAKNVHKVLGKHMIADGLDVVYDPLKSEGSYFYDAKRDKKYLDLFSFFASLPISHGHPKVFNEEFKNKLGENAFVKPSNSDIYTKELAEFADTMAELTMPEYMKYQFFISGGALAVENALKVAFDWKARKNKEKGYKNTEDFKVLHFKQAFHGRTGYTLSLTNTFDPRKTQYFPKFDWPRVDNPKAEFPIEDNIEKIKEKEEKVLSKIKKIVAEQKNDIAALIIEPVQGEGGDNHFRSEFMQAIEKICDENEIFFVVDEVQSGMGLTGKWWAHQHYGVTPDALAFGKKSQVCGIFVGEKVDEVENHVFKESSRINSTWGGNLIDMVRAQRYLEIIDEDNLVENAAKMGEKLLEGIKNLDGNISNIRGKGLMIAFDLKDSETRDRYKELLFEEGAIVLGCGEKSIRLRPFLDITEEEVKDALDILQKALNRL</sequence>
<evidence type="ECO:0000256" key="3">
    <source>
        <dbReference type="ARBA" id="ARBA00013071"/>
    </source>
</evidence>
<proteinExistence type="inferred from homology"/>
<dbReference type="GO" id="GO:0017000">
    <property type="term" value="P:antibiotic biosynthetic process"/>
    <property type="evidence" value="ECO:0007669"/>
    <property type="project" value="InterPro"/>
</dbReference>
<dbReference type="NCBIfam" id="TIGR03251">
    <property type="entry name" value="LAT_fam"/>
    <property type="match status" value="1"/>
</dbReference>
<dbReference type="InterPro" id="IPR015422">
    <property type="entry name" value="PyrdxlP-dep_Trfase_small"/>
</dbReference>
<dbReference type="EC" id="2.6.1.36" evidence="3"/>
<comment type="similarity">
    <text evidence="2 9">Belongs to the class-III pyridoxal-phosphate-dependent aminotransferase family.</text>
</comment>
<evidence type="ECO:0000313" key="10">
    <source>
        <dbReference type="EMBL" id="TYB30918.1"/>
    </source>
</evidence>
<evidence type="ECO:0000256" key="2">
    <source>
        <dbReference type="ARBA" id="ARBA00008954"/>
    </source>
</evidence>
<evidence type="ECO:0000256" key="4">
    <source>
        <dbReference type="ARBA" id="ARBA00022576"/>
    </source>
</evidence>
<dbReference type="Pfam" id="PF00202">
    <property type="entry name" value="Aminotran_3"/>
    <property type="match status" value="1"/>
</dbReference>
<dbReference type="InterPro" id="IPR015421">
    <property type="entry name" value="PyrdxlP-dep_Trfase_major"/>
</dbReference>
<keyword evidence="6 9" id="KW-0663">Pyridoxal phosphate</keyword>
<gene>
    <name evidence="10" type="ORF">FXF47_06965</name>
</gene>
<dbReference type="InterPro" id="IPR015424">
    <property type="entry name" value="PyrdxlP-dep_Trfase"/>
</dbReference>
<dbReference type="EMBL" id="VSIX01000065">
    <property type="protein sequence ID" value="TYB30918.1"/>
    <property type="molecule type" value="Genomic_DNA"/>
</dbReference>
<reference evidence="10" key="1">
    <citation type="submission" date="2019-08" db="EMBL/GenBank/DDBJ databases">
        <title>Genomic characterization of a novel candidate phylum (ARYD3) from a high temperature, high salinity tertiary oil reservoir in north central Oklahoma, USA.</title>
        <authorList>
            <person name="Youssef N.H."/>
            <person name="Yadav A."/>
            <person name="Elshahed M.S."/>
        </authorList>
    </citation>
    <scope>NUCLEOTIDE SEQUENCE [LARGE SCALE GENOMIC DNA]</scope>
    <source>
        <strain evidence="10">ARYD3</strain>
    </source>
</reference>
<organism evidence="10 11">
    <name type="scientific">Candidatus Mcinerneyibacterium aminivorans</name>
    <dbReference type="NCBI Taxonomy" id="2703815"/>
    <lineage>
        <taxon>Bacteria</taxon>
        <taxon>Candidatus Macinerneyibacteriota</taxon>
        <taxon>Candidatus Mcinerneyibacteria</taxon>
        <taxon>Candidatus Mcinerneyibacteriales</taxon>
        <taxon>Candidatus Mcinerneyibacteriaceae</taxon>
        <taxon>Candidatus Mcinerneyibacterium</taxon>
    </lineage>
</organism>
<keyword evidence="4 10" id="KW-0032">Aminotransferase</keyword>
<dbReference type="GO" id="GO:0045484">
    <property type="term" value="F:L-lysine 6-transaminase activity"/>
    <property type="evidence" value="ECO:0007669"/>
    <property type="project" value="UniProtKB-EC"/>
</dbReference>
<dbReference type="InterPro" id="IPR005814">
    <property type="entry name" value="Aminotrans_3"/>
</dbReference>
<evidence type="ECO:0000313" key="11">
    <source>
        <dbReference type="Proteomes" id="UP000324143"/>
    </source>
</evidence>
<dbReference type="Gene3D" id="3.40.640.10">
    <property type="entry name" value="Type I PLP-dependent aspartate aminotransferase-like (Major domain)"/>
    <property type="match status" value="1"/>
</dbReference>
<dbReference type="GO" id="GO:0030170">
    <property type="term" value="F:pyridoxal phosphate binding"/>
    <property type="evidence" value="ECO:0007669"/>
    <property type="project" value="InterPro"/>
</dbReference>
<protein>
    <recommendedName>
        <fullName evidence="8">L-lysine-epsilon aminotransferase</fullName>
        <ecNumber evidence="3">2.6.1.36</ecNumber>
    </recommendedName>
    <alternativeName>
        <fullName evidence="7">Lysine 6-aminotransferase</fullName>
    </alternativeName>
</protein>
<dbReference type="AlphaFoldDB" id="A0A5D0MI30"/>
<dbReference type="PIRSF" id="PIRSF000521">
    <property type="entry name" value="Transaminase_4ab_Lys_Orn"/>
    <property type="match status" value="1"/>
</dbReference>
<dbReference type="PANTHER" id="PTHR43206:SF2">
    <property type="entry name" value="4-AMINOBUTYRATE AMINOTRANSFERASE GABT"/>
    <property type="match status" value="1"/>
</dbReference>
<keyword evidence="11" id="KW-1185">Reference proteome</keyword>
<dbReference type="GO" id="GO:0009450">
    <property type="term" value="P:gamma-aminobutyric acid catabolic process"/>
    <property type="evidence" value="ECO:0007669"/>
    <property type="project" value="TreeGrafter"/>
</dbReference>
<accession>A0A5D0MI30</accession>
<name>A0A5D0MI30_9BACT</name>
<dbReference type="Gene3D" id="3.90.1150.10">
    <property type="entry name" value="Aspartate Aminotransferase, domain 1"/>
    <property type="match status" value="1"/>
</dbReference>
<dbReference type="CDD" id="cd00610">
    <property type="entry name" value="OAT_like"/>
    <property type="match status" value="1"/>
</dbReference>
<evidence type="ECO:0000256" key="5">
    <source>
        <dbReference type="ARBA" id="ARBA00022679"/>
    </source>
</evidence>
<comment type="caution">
    <text evidence="10">The sequence shown here is derived from an EMBL/GenBank/DDBJ whole genome shotgun (WGS) entry which is preliminary data.</text>
</comment>
<evidence type="ECO:0000256" key="1">
    <source>
        <dbReference type="ARBA" id="ARBA00001933"/>
    </source>
</evidence>
<keyword evidence="5 10" id="KW-0808">Transferase</keyword>
<dbReference type="InterPro" id="IPR017657">
    <property type="entry name" value="L-lysine_6-transaminase"/>
</dbReference>
<evidence type="ECO:0000256" key="9">
    <source>
        <dbReference type="RuleBase" id="RU003560"/>
    </source>
</evidence>
<dbReference type="Proteomes" id="UP000324143">
    <property type="component" value="Unassembled WGS sequence"/>
</dbReference>
<evidence type="ECO:0000256" key="7">
    <source>
        <dbReference type="ARBA" id="ARBA00030921"/>
    </source>
</evidence>
<evidence type="ECO:0000256" key="6">
    <source>
        <dbReference type="ARBA" id="ARBA00022898"/>
    </source>
</evidence>
<comment type="cofactor">
    <cofactor evidence="1">
        <name>pyridoxal 5'-phosphate</name>
        <dbReference type="ChEBI" id="CHEBI:597326"/>
    </cofactor>
</comment>